<feature type="non-terminal residue" evidence="1">
    <location>
        <position position="1"/>
    </location>
</feature>
<sequence length="204" mass="21443">AQLLDSAAQVDRDSLHAASGQARAALEKAHAEGDQDPLGCYSELLQADGALDIQLDEARGVENDFRRTVDMVDRTITDAEQRLVGVEDTVRNRRSIIGVDTRTTAQAARDALQYAHDNRLRDPKEALLAAQHANQLANEAVRLARKDIDRFNDRHMGGGYGGGNGGLVTGMVLGSLLSGNGGFGGFGGGGFGGGDFGGSGDMSF</sequence>
<name>A0A9D1RZS7_9CORY</name>
<organism evidence="1 2">
    <name type="scientific">Candidatus Corynebacterium gallistercoris</name>
    <dbReference type="NCBI Taxonomy" id="2838530"/>
    <lineage>
        <taxon>Bacteria</taxon>
        <taxon>Bacillati</taxon>
        <taxon>Actinomycetota</taxon>
        <taxon>Actinomycetes</taxon>
        <taxon>Mycobacteriales</taxon>
        <taxon>Corynebacteriaceae</taxon>
        <taxon>Corynebacterium</taxon>
    </lineage>
</organism>
<evidence type="ECO:0000313" key="1">
    <source>
        <dbReference type="EMBL" id="HIW96293.1"/>
    </source>
</evidence>
<protein>
    <submittedName>
        <fullName evidence="1">TPM domain-containing protein</fullName>
    </submittedName>
</protein>
<evidence type="ECO:0000313" key="2">
    <source>
        <dbReference type="Proteomes" id="UP000824189"/>
    </source>
</evidence>
<reference evidence="1" key="2">
    <citation type="submission" date="2021-04" db="EMBL/GenBank/DDBJ databases">
        <authorList>
            <person name="Gilroy R."/>
        </authorList>
    </citation>
    <scope>NUCLEOTIDE SEQUENCE</scope>
    <source>
        <strain evidence="1">4376</strain>
    </source>
</reference>
<accession>A0A9D1RZS7</accession>
<gene>
    <name evidence="1" type="ORF">H9867_07405</name>
</gene>
<dbReference type="Proteomes" id="UP000824189">
    <property type="component" value="Unassembled WGS sequence"/>
</dbReference>
<comment type="caution">
    <text evidence="1">The sequence shown here is derived from an EMBL/GenBank/DDBJ whole genome shotgun (WGS) entry which is preliminary data.</text>
</comment>
<proteinExistence type="predicted"/>
<dbReference type="EMBL" id="DXFZ01000089">
    <property type="protein sequence ID" value="HIW96293.1"/>
    <property type="molecule type" value="Genomic_DNA"/>
</dbReference>
<dbReference type="AlphaFoldDB" id="A0A9D1RZS7"/>
<reference evidence="1" key="1">
    <citation type="journal article" date="2021" name="PeerJ">
        <title>Extensive microbial diversity within the chicken gut microbiome revealed by metagenomics and culture.</title>
        <authorList>
            <person name="Gilroy R."/>
            <person name="Ravi A."/>
            <person name="Getino M."/>
            <person name="Pursley I."/>
            <person name="Horton D.L."/>
            <person name="Alikhan N.F."/>
            <person name="Baker D."/>
            <person name="Gharbi K."/>
            <person name="Hall N."/>
            <person name="Watson M."/>
            <person name="Adriaenssens E.M."/>
            <person name="Foster-Nyarko E."/>
            <person name="Jarju S."/>
            <person name="Secka A."/>
            <person name="Antonio M."/>
            <person name="Oren A."/>
            <person name="Chaudhuri R.R."/>
            <person name="La Ragione R."/>
            <person name="Hildebrand F."/>
            <person name="Pallen M.J."/>
        </authorList>
    </citation>
    <scope>NUCLEOTIDE SEQUENCE</scope>
    <source>
        <strain evidence="1">4376</strain>
    </source>
</reference>